<evidence type="ECO:0000256" key="1">
    <source>
        <dbReference type="ARBA" id="ARBA00004123"/>
    </source>
</evidence>
<feature type="compositionally biased region" description="Low complexity" evidence="7">
    <location>
        <begin position="9"/>
        <end position="26"/>
    </location>
</feature>
<feature type="compositionally biased region" description="Polar residues" evidence="7">
    <location>
        <begin position="189"/>
        <end position="223"/>
    </location>
</feature>
<evidence type="ECO:0000256" key="6">
    <source>
        <dbReference type="ARBA" id="ARBA00023242"/>
    </source>
</evidence>
<feature type="domain" description="BZIP" evidence="8">
    <location>
        <begin position="305"/>
        <end position="368"/>
    </location>
</feature>
<dbReference type="FunFam" id="1.20.5.170:FF:000020">
    <property type="entry name" value="BZIP transcription factor"/>
    <property type="match status" value="1"/>
</dbReference>
<evidence type="ECO:0000313" key="12">
    <source>
        <dbReference type="RefSeq" id="XP_010271191.1"/>
    </source>
</evidence>
<dbReference type="InterPro" id="IPR044827">
    <property type="entry name" value="GBF-like"/>
</dbReference>
<dbReference type="PANTHER" id="PTHR45967">
    <property type="entry name" value="G-BOX-BINDING FACTOR 3-RELATED"/>
    <property type="match status" value="1"/>
</dbReference>
<feature type="region of interest" description="Disordered" evidence="7">
    <location>
        <begin position="1"/>
        <end position="29"/>
    </location>
</feature>
<evidence type="ECO:0000256" key="7">
    <source>
        <dbReference type="SAM" id="MobiDB-lite"/>
    </source>
</evidence>
<dbReference type="Pfam" id="PF07777">
    <property type="entry name" value="MFMR"/>
    <property type="match status" value="1"/>
</dbReference>
<name>A0A1U8ATJ6_NELNU</name>
<dbReference type="AlphaFoldDB" id="A0A1U8ATJ6"/>
<keyword evidence="9" id="KW-1185">Reference proteome</keyword>
<dbReference type="GO" id="GO:0006355">
    <property type="term" value="P:regulation of DNA-templated transcription"/>
    <property type="evidence" value="ECO:0000318"/>
    <property type="project" value="GO_Central"/>
</dbReference>
<comment type="similarity">
    <text evidence="2">Belongs to the bZIP family.</text>
</comment>
<comment type="subcellular location">
    <subcellularLocation>
        <location evidence="1">Nucleus</location>
    </subcellularLocation>
</comment>
<dbReference type="GO" id="GO:0043565">
    <property type="term" value="F:sequence-specific DNA binding"/>
    <property type="evidence" value="ECO:0000318"/>
    <property type="project" value="GO_Central"/>
</dbReference>
<dbReference type="CDD" id="cd14702">
    <property type="entry name" value="bZIP_plant_GBF1"/>
    <property type="match status" value="1"/>
</dbReference>
<feature type="compositionally biased region" description="Polar residues" evidence="7">
    <location>
        <begin position="396"/>
        <end position="406"/>
    </location>
</feature>
<dbReference type="KEGG" id="nnu:104607278"/>
<protein>
    <submittedName>
        <fullName evidence="10 11">BZIP transcription factor 16-like isoform X1</fullName>
    </submittedName>
</protein>
<dbReference type="Pfam" id="PF16596">
    <property type="entry name" value="MFMR_assoc"/>
    <property type="match status" value="1"/>
</dbReference>
<feature type="compositionally biased region" description="Basic and acidic residues" evidence="7">
    <location>
        <begin position="314"/>
        <end position="328"/>
    </location>
</feature>
<reference evidence="10 11" key="1">
    <citation type="submission" date="2025-04" db="UniProtKB">
        <authorList>
            <consortium name="RefSeq"/>
        </authorList>
    </citation>
    <scope>IDENTIFICATION</scope>
</reference>
<keyword evidence="4" id="KW-0238">DNA-binding</keyword>
<dbReference type="RefSeq" id="XP_010271191.1">
    <property type="nucleotide sequence ID" value="XM_010272889.2"/>
</dbReference>
<feature type="compositionally biased region" description="Low complexity" evidence="7">
    <location>
        <begin position="174"/>
        <end position="188"/>
    </location>
</feature>
<keyword evidence="3" id="KW-0805">Transcription regulation</keyword>
<dbReference type="PROSITE" id="PS50217">
    <property type="entry name" value="BZIP"/>
    <property type="match status" value="1"/>
</dbReference>
<dbReference type="SMART" id="SM00338">
    <property type="entry name" value="BRLZ"/>
    <property type="match status" value="1"/>
</dbReference>
<dbReference type="GeneID" id="104607278"/>
<accession>A0A1U8ATJ6</accession>
<gene>
    <name evidence="10 11 12 13" type="primary">LOC104607278</name>
</gene>
<dbReference type="Gene3D" id="1.20.5.170">
    <property type="match status" value="1"/>
</dbReference>
<evidence type="ECO:0000256" key="3">
    <source>
        <dbReference type="ARBA" id="ARBA00023015"/>
    </source>
</evidence>
<evidence type="ECO:0000313" key="11">
    <source>
        <dbReference type="RefSeq" id="XP_010271190.1"/>
    </source>
</evidence>
<dbReference type="Proteomes" id="UP000189703">
    <property type="component" value="Unplaced"/>
</dbReference>
<evidence type="ECO:0000313" key="13">
    <source>
        <dbReference type="RefSeq" id="XP_010271192.1"/>
    </source>
</evidence>
<dbReference type="RefSeq" id="XP_010271189.1">
    <property type="nucleotide sequence ID" value="XM_010272887.2"/>
</dbReference>
<evidence type="ECO:0000256" key="2">
    <source>
        <dbReference type="ARBA" id="ARBA00007163"/>
    </source>
</evidence>
<dbReference type="GO" id="GO:0000976">
    <property type="term" value="F:transcription cis-regulatory region binding"/>
    <property type="evidence" value="ECO:0007669"/>
    <property type="project" value="UniProtKB-ARBA"/>
</dbReference>
<dbReference type="GO" id="GO:0003700">
    <property type="term" value="F:DNA-binding transcription factor activity"/>
    <property type="evidence" value="ECO:0007669"/>
    <property type="project" value="InterPro"/>
</dbReference>
<dbReference type="GO" id="GO:0005634">
    <property type="term" value="C:nucleus"/>
    <property type="evidence" value="ECO:0000318"/>
    <property type="project" value="GO_Central"/>
</dbReference>
<feature type="region of interest" description="Disordered" evidence="7">
    <location>
        <begin position="365"/>
        <end position="406"/>
    </location>
</feature>
<feature type="region of interest" description="Disordered" evidence="7">
    <location>
        <begin position="285"/>
        <end position="328"/>
    </location>
</feature>
<evidence type="ECO:0000256" key="5">
    <source>
        <dbReference type="ARBA" id="ARBA00023163"/>
    </source>
</evidence>
<evidence type="ECO:0000313" key="9">
    <source>
        <dbReference type="Proteomes" id="UP000189703"/>
    </source>
</evidence>
<dbReference type="InterPro" id="IPR045314">
    <property type="entry name" value="bZIP_plant_GBF1"/>
</dbReference>
<evidence type="ECO:0000313" key="10">
    <source>
        <dbReference type="RefSeq" id="XP_010271189.1"/>
    </source>
</evidence>
<evidence type="ECO:0000259" key="8">
    <source>
        <dbReference type="PROSITE" id="PS50217"/>
    </source>
</evidence>
<dbReference type="PROSITE" id="PS00036">
    <property type="entry name" value="BZIP_BASIC"/>
    <property type="match status" value="1"/>
</dbReference>
<dbReference type="RefSeq" id="XP_010271192.1">
    <property type="nucleotide sequence ID" value="XM_010272890.2"/>
</dbReference>
<dbReference type="Pfam" id="PF00170">
    <property type="entry name" value="bZIP_1"/>
    <property type="match status" value="1"/>
</dbReference>
<feature type="region of interest" description="Disordered" evidence="7">
    <location>
        <begin position="119"/>
        <end position="230"/>
    </location>
</feature>
<dbReference type="InterPro" id="IPR046347">
    <property type="entry name" value="bZIP_sf"/>
</dbReference>
<keyword evidence="6" id="KW-0539">Nucleus</keyword>
<dbReference type="OMA" id="YMWGQHM"/>
<evidence type="ECO:0000256" key="4">
    <source>
        <dbReference type="ARBA" id="ARBA00023125"/>
    </source>
</evidence>
<dbReference type="InterPro" id="IPR012900">
    <property type="entry name" value="MFMR"/>
</dbReference>
<dbReference type="PANTHER" id="PTHR45967:SF38">
    <property type="entry name" value="G-BOX-BINDING FACTOR 2"/>
    <property type="match status" value="1"/>
</dbReference>
<dbReference type="eggNOG" id="ENOG502SB07">
    <property type="taxonomic scope" value="Eukaryota"/>
</dbReference>
<proteinExistence type="inferred from homology"/>
<dbReference type="OrthoDB" id="1642657at2759"/>
<dbReference type="RefSeq" id="XP_010271190.1">
    <property type="nucleotide sequence ID" value="XM_010272888.2"/>
</dbReference>
<dbReference type="InterPro" id="IPR004827">
    <property type="entry name" value="bZIP"/>
</dbReference>
<feature type="compositionally biased region" description="Polar residues" evidence="7">
    <location>
        <begin position="156"/>
        <end position="173"/>
    </location>
</feature>
<organism evidence="9 10">
    <name type="scientific">Nelumbo nucifera</name>
    <name type="common">Sacred lotus</name>
    <dbReference type="NCBI Taxonomy" id="4432"/>
    <lineage>
        <taxon>Eukaryota</taxon>
        <taxon>Viridiplantae</taxon>
        <taxon>Streptophyta</taxon>
        <taxon>Embryophyta</taxon>
        <taxon>Tracheophyta</taxon>
        <taxon>Spermatophyta</taxon>
        <taxon>Magnoliopsida</taxon>
        <taxon>Proteales</taxon>
        <taxon>Nelumbonaceae</taxon>
        <taxon>Nelumbo</taxon>
    </lineage>
</organism>
<dbReference type="SUPFAM" id="SSF57959">
    <property type="entry name" value="Leucine zipper domain"/>
    <property type="match status" value="1"/>
</dbReference>
<keyword evidence="5" id="KW-0804">Transcription</keyword>
<sequence length="406" mass="42847">MGNAETDTPTKTPKSSSAQEQPPASSTATVFPDWASFQAYYNSAGTPPIPPPGFFHSPVASSPQAHPYMWGQHIIPPYGTPPPPYVTMYTHGGVYAHPSIPPGSHPYGPYAVPSPNGMAEASVPGAADGKPSEHKSKIPVRRSKGSSANLDMLASKNDTGKTSGASANGGLSQSAESGSDGSSEGSDANSQNGSHQKPSGEQGSADAGTQNGSTACSMSSRVTRTPPAQAMLNQSMVMAMPPAAVSGPTTNLNIGMDYWGAAAPSSSATTRAKLPVIPASTAIVSSNQIGSRDGNPEAWLQDERELKRQRRKQSNRESARRSRLRKQAECEELAHRVETLKEENSTLREELERLREECEKLASENASLTEKLKKYQGQESGADDLNSNPDAEPLKASNTESIKSDG</sequence>